<protein>
    <submittedName>
        <fullName evidence="1">Uncharacterized protein</fullName>
    </submittedName>
</protein>
<reference evidence="1" key="1">
    <citation type="submission" date="2018-02" db="EMBL/GenBank/DDBJ databases">
        <title>Rhizophora mucronata_Transcriptome.</title>
        <authorList>
            <person name="Meera S.P."/>
            <person name="Sreeshan A."/>
            <person name="Augustine A."/>
        </authorList>
    </citation>
    <scope>NUCLEOTIDE SEQUENCE</scope>
    <source>
        <tissue evidence="1">Leaf</tissue>
    </source>
</reference>
<accession>A0A2P2JDJ7</accession>
<dbReference type="EMBL" id="GGEC01011069">
    <property type="protein sequence ID" value="MBW91552.1"/>
    <property type="molecule type" value="Transcribed_RNA"/>
</dbReference>
<name>A0A2P2JDJ7_RHIMU</name>
<sequence>MFHVHHLTRLVQHFNSSGLLNFLNKFVHIRGLASAILGIPFFFL</sequence>
<organism evidence="1">
    <name type="scientific">Rhizophora mucronata</name>
    <name type="common">Asiatic mangrove</name>
    <dbReference type="NCBI Taxonomy" id="61149"/>
    <lineage>
        <taxon>Eukaryota</taxon>
        <taxon>Viridiplantae</taxon>
        <taxon>Streptophyta</taxon>
        <taxon>Embryophyta</taxon>
        <taxon>Tracheophyta</taxon>
        <taxon>Spermatophyta</taxon>
        <taxon>Magnoliopsida</taxon>
        <taxon>eudicotyledons</taxon>
        <taxon>Gunneridae</taxon>
        <taxon>Pentapetalae</taxon>
        <taxon>rosids</taxon>
        <taxon>fabids</taxon>
        <taxon>Malpighiales</taxon>
        <taxon>Rhizophoraceae</taxon>
        <taxon>Rhizophora</taxon>
    </lineage>
</organism>
<dbReference type="AlphaFoldDB" id="A0A2P2JDJ7"/>
<evidence type="ECO:0000313" key="1">
    <source>
        <dbReference type="EMBL" id="MBW91552.1"/>
    </source>
</evidence>
<proteinExistence type="predicted"/>